<dbReference type="GO" id="GO:0000398">
    <property type="term" value="P:mRNA splicing, via spliceosome"/>
    <property type="evidence" value="ECO:0007669"/>
    <property type="project" value="InterPro"/>
</dbReference>
<sequence>MSDKLKVERPTWNKEEYALRAKEKDQEAFEHAKAAEESHARGQAPKRQSQYDSLPKPTELLKARAEDLGLNKNLGKTMLVTTTTVGKGPRGAGFYCELCNRTFQDSLAYLDHVNGKLHLMKLGQSTQVERSTLLQVRAKIASLRAATQQKVTAKNFDFQERLKAVRSVEEQERIKRKEERAQRKKLRQERDGRRQIGILDEDIEVQNEHEKKDGTGQRDKRQEKKEKRDKKERKQEVEAAIRANEDMSAMMGFGGFGSTKRK</sequence>
<feature type="compositionally biased region" description="Basic and acidic residues" evidence="1">
    <location>
        <begin position="171"/>
        <end position="181"/>
    </location>
</feature>
<dbReference type="InterPro" id="IPR003604">
    <property type="entry name" value="Matrin/U1-like-C_Znf_C2H2"/>
</dbReference>
<dbReference type="SMART" id="SM00451">
    <property type="entry name" value="ZnF_U1"/>
    <property type="match status" value="1"/>
</dbReference>
<dbReference type="Pfam" id="PF12171">
    <property type="entry name" value="zf-C2H2_jaz"/>
    <property type="match status" value="1"/>
</dbReference>
<feature type="compositionally biased region" description="Basic and acidic residues" evidence="1">
    <location>
        <begin position="232"/>
        <end position="245"/>
    </location>
</feature>
<reference evidence="2" key="3">
    <citation type="submission" date="2024-01" db="EMBL/GenBank/DDBJ databases">
        <authorList>
            <person name="Coelho M.A."/>
            <person name="David-Palma M."/>
            <person name="Shea T."/>
            <person name="Sun S."/>
            <person name="Cuomo C.A."/>
            <person name="Heitman J."/>
        </authorList>
    </citation>
    <scope>NUCLEOTIDE SEQUENCE</scope>
    <source>
        <strain evidence="2">CBS 7841</strain>
    </source>
</reference>
<dbReference type="InterPro" id="IPR040107">
    <property type="entry name" value="Snu23"/>
</dbReference>
<gene>
    <name evidence="2" type="ORF">L203_102316</name>
</gene>
<accession>A0A1E3IA88</accession>
<organism evidence="2 3">
    <name type="scientific">Cryptococcus depauperatus CBS 7841</name>
    <dbReference type="NCBI Taxonomy" id="1295531"/>
    <lineage>
        <taxon>Eukaryota</taxon>
        <taxon>Fungi</taxon>
        <taxon>Dikarya</taxon>
        <taxon>Basidiomycota</taxon>
        <taxon>Agaricomycotina</taxon>
        <taxon>Tremellomycetes</taxon>
        <taxon>Tremellales</taxon>
        <taxon>Cryptococcaceae</taxon>
        <taxon>Cryptococcus</taxon>
    </lineage>
</organism>
<dbReference type="PANTHER" id="PTHR45986">
    <property type="entry name" value="ZINC FINGER MATRIN-TYPE PROTEIN 2"/>
    <property type="match status" value="1"/>
</dbReference>
<proteinExistence type="predicted"/>
<dbReference type="InterPro" id="IPR036236">
    <property type="entry name" value="Znf_C2H2_sf"/>
</dbReference>
<dbReference type="PANTHER" id="PTHR45986:SF1">
    <property type="entry name" value="ZINC FINGER MATRIN-TYPE PROTEIN 2"/>
    <property type="match status" value="1"/>
</dbReference>
<dbReference type="VEuPathDB" id="FungiDB:L203_04773"/>
<evidence type="ECO:0000313" key="3">
    <source>
        <dbReference type="Proteomes" id="UP000094043"/>
    </source>
</evidence>
<dbReference type="GO" id="GO:0008270">
    <property type="term" value="F:zinc ion binding"/>
    <property type="evidence" value="ECO:0007669"/>
    <property type="project" value="InterPro"/>
</dbReference>
<dbReference type="OrthoDB" id="30343at2759"/>
<dbReference type="RefSeq" id="XP_066067840.1">
    <property type="nucleotide sequence ID" value="XM_066211743.1"/>
</dbReference>
<name>A0A1E3IA88_9TREE</name>
<dbReference type="InterPro" id="IPR013087">
    <property type="entry name" value="Znf_C2H2_type"/>
</dbReference>
<feature type="region of interest" description="Disordered" evidence="1">
    <location>
        <begin position="171"/>
        <end position="262"/>
    </location>
</feature>
<protein>
    <submittedName>
        <fullName evidence="2">Uncharacterized protein</fullName>
    </submittedName>
</protein>
<dbReference type="Gene3D" id="3.30.160.60">
    <property type="entry name" value="Classic Zinc Finger"/>
    <property type="match status" value="1"/>
</dbReference>
<dbReference type="Proteomes" id="UP000094043">
    <property type="component" value="Chromosome 3"/>
</dbReference>
<feature type="compositionally biased region" description="Basic and acidic residues" evidence="1">
    <location>
        <begin position="23"/>
        <end position="40"/>
    </location>
</feature>
<dbReference type="GO" id="GO:0005681">
    <property type="term" value="C:spliceosomal complex"/>
    <property type="evidence" value="ECO:0007669"/>
    <property type="project" value="InterPro"/>
</dbReference>
<feature type="compositionally biased region" description="Basic and acidic residues" evidence="1">
    <location>
        <begin position="206"/>
        <end position="226"/>
    </location>
</feature>
<feature type="compositionally biased region" description="Gly residues" evidence="1">
    <location>
        <begin position="252"/>
        <end position="262"/>
    </location>
</feature>
<reference evidence="2" key="1">
    <citation type="submission" date="2016-06" db="EMBL/GenBank/DDBJ databases">
        <authorList>
            <person name="Cuomo C."/>
            <person name="Litvintseva A."/>
            <person name="Heitman J."/>
            <person name="Chen Y."/>
            <person name="Sun S."/>
            <person name="Springer D."/>
            <person name="Dromer F."/>
            <person name="Young S."/>
            <person name="Zeng Q."/>
            <person name="Chapman S."/>
            <person name="Gujja S."/>
            <person name="Saif S."/>
            <person name="Birren B."/>
        </authorList>
    </citation>
    <scope>NUCLEOTIDE SEQUENCE</scope>
    <source>
        <strain evidence="2">CBS 7841</strain>
    </source>
</reference>
<evidence type="ECO:0000256" key="1">
    <source>
        <dbReference type="SAM" id="MobiDB-lite"/>
    </source>
</evidence>
<dbReference type="KEGG" id="cdep:91086528"/>
<dbReference type="GO" id="GO:0003676">
    <property type="term" value="F:nucleic acid binding"/>
    <property type="evidence" value="ECO:0007669"/>
    <property type="project" value="InterPro"/>
</dbReference>
<dbReference type="AlphaFoldDB" id="A0A1E3IA88"/>
<dbReference type="InterPro" id="IPR022755">
    <property type="entry name" value="Znf_C2H2_jaz"/>
</dbReference>
<reference evidence="2" key="2">
    <citation type="journal article" date="2022" name="Elife">
        <title>Obligate sexual reproduction of a homothallic fungus closely related to the Cryptococcus pathogenic species complex.</title>
        <authorList>
            <person name="Passer A.R."/>
            <person name="Clancey S.A."/>
            <person name="Shea T."/>
            <person name="David-Palma M."/>
            <person name="Averette A.F."/>
            <person name="Boekhout T."/>
            <person name="Porcel B.M."/>
            <person name="Nowrousian M."/>
            <person name="Cuomo C.A."/>
            <person name="Sun S."/>
            <person name="Heitman J."/>
            <person name="Coelho M.A."/>
        </authorList>
    </citation>
    <scope>NUCLEOTIDE SEQUENCE</scope>
    <source>
        <strain evidence="2">CBS 7841</strain>
    </source>
</reference>
<dbReference type="PROSITE" id="PS00028">
    <property type="entry name" value="ZINC_FINGER_C2H2_1"/>
    <property type="match status" value="1"/>
</dbReference>
<dbReference type="EMBL" id="CP143786">
    <property type="protein sequence ID" value="WVN87140.1"/>
    <property type="molecule type" value="Genomic_DNA"/>
</dbReference>
<feature type="region of interest" description="Disordered" evidence="1">
    <location>
        <begin position="23"/>
        <end position="54"/>
    </location>
</feature>
<evidence type="ECO:0000313" key="2">
    <source>
        <dbReference type="EMBL" id="WVN87140.1"/>
    </source>
</evidence>
<dbReference type="GO" id="GO:0046540">
    <property type="term" value="C:U4/U6 x U5 tri-snRNP complex"/>
    <property type="evidence" value="ECO:0007669"/>
    <property type="project" value="TreeGrafter"/>
</dbReference>
<keyword evidence="3" id="KW-1185">Reference proteome</keyword>
<dbReference type="GeneID" id="91086528"/>
<dbReference type="SUPFAM" id="SSF57667">
    <property type="entry name" value="beta-beta-alpha zinc fingers"/>
    <property type="match status" value="1"/>
</dbReference>